<dbReference type="AlphaFoldDB" id="A0A2P2K383"/>
<evidence type="ECO:0000313" key="1">
    <source>
        <dbReference type="EMBL" id="MBX00185.1"/>
    </source>
</evidence>
<organism evidence="1">
    <name type="scientific">Rhizophora mucronata</name>
    <name type="common">Asiatic mangrove</name>
    <dbReference type="NCBI Taxonomy" id="61149"/>
    <lineage>
        <taxon>Eukaryota</taxon>
        <taxon>Viridiplantae</taxon>
        <taxon>Streptophyta</taxon>
        <taxon>Embryophyta</taxon>
        <taxon>Tracheophyta</taxon>
        <taxon>Spermatophyta</taxon>
        <taxon>Magnoliopsida</taxon>
        <taxon>eudicotyledons</taxon>
        <taxon>Gunneridae</taxon>
        <taxon>Pentapetalae</taxon>
        <taxon>rosids</taxon>
        <taxon>fabids</taxon>
        <taxon>Malpighiales</taxon>
        <taxon>Rhizophoraceae</taxon>
        <taxon>Rhizophora</taxon>
    </lineage>
</organism>
<accession>A0A2P2K383</accession>
<reference evidence="1" key="1">
    <citation type="submission" date="2018-02" db="EMBL/GenBank/DDBJ databases">
        <title>Rhizophora mucronata_Transcriptome.</title>
        <authorList>
            <person name="Meera S.P."/>
            <person name="Sreeshan A."/>
            <person name="Augustine A."/>
        </authorList>
    </citation>
    <scope>NUCLEOTIDE SEQUENCE</scope>
    <source>
        <tissue evidence="1">Leaf</tissue>
    </source>
</reference>
<protein>
    <submittedName>
        <fullName evidence="1">Uncharacterized protein</fullName>
    </submittedName>
</protein>
<dbReference type="EMBL" id="GGEC01019701">
    <property type="protein sequence ID" value="MBX00185.1"/>
    <property type="molecule type" value="Transcribed_RNA"/>
</dbReference>
<sequence>MFSGGMPSIDATGCMNSCLISEKRDKQKRRRCPKLGPFEFLLIKTIFTEFHL</sequence>
<name>A0A2P2K383_RHIMU</name>
<proteinExistence type="predicted"/>